<keyword evidence="8" id="KW-0624">Polysaccharide degradation</keyword>
<keyword evidence="7 11" id="KW-0326">Glycosidase</keyword>
<feature type="binding site" evidence="10">
    <location>
        <position position="433"/>
    </location>
    <ligand>
        <name>substrate</name>
    </ligand>
</feature>
<feature type="binding site" evidence="10">
    <location>
        <position position="168"/>
    </location>
    <ligand>
        <name>substrate</name>
    </ligand>
</feature>
<feature type="active site" description="Nucleophile" evidence="9">
    <location>
        <position position="380"/>
    </location>
</feature>
<evidence type="ECO:0000256" key="6">
    <source>
        <dbReference type="ARBA" id="ARBA00023277"/>
    </source>
</evidence>
<name>A0A0F4L1F9_9BIFI</name>
<evidence type="ECO:0000256" key="5">
    <source>
        <dbReference type="ARBA" id="ARBA00023001"/>
    </source>
</evidence>
<dbReference type="EMBL" id="JWMF01000003">
    <property type="protein sequence ID" value="KJY52073.1"/>
    <property type="molecule type" value="Genomic_DNA"/>
</dbReference>
<dbReference type="Proteomes" id="UP000033567">
    <property type="component" value="Unassembled WGS sequence"/>
</dbReference>
<comment type="similarity">
    <text evidence="2 11">Belongs to the glycosyl hydrolase 1 family.</text>
</comment>
<feature type="binding site" evidence="10">
    <location>
        <position position="124"/>
    </location>
    <ligand>
        <name>substrate</name>
    </ligand>
</feature>
<dbReference type="NCBIfam" id="TIGR03356">
    <property type="entry name" value="BGL"/>
    <property type="match status" value="1"/>
</dbReference>
<proteinExistence type="inferred from homology"/>
<dbReference type="PRINTS" id="PR00131">
    <property type="entry name" value="GLHYDRLASE1"/>
</dbReference>
<evidence type="ECO:0000313" key="12">
    <source>
        <dbReference type="EMBL" id="KJY52073.1"/>
    </source>
</evidence>
<dbReference type="GO" id="GO:0008422">
    <property type="term" value="F:beta-glucosidase activity"/>
    <property type="evidence" value="ECO:0007669"/>
    <property type="project" value="UniProtKB-EC"/>
</dbReference>
<protein>
    <recommendedName>
        <fullName evidence="3 11">Beta-glucosidase</fullName>
        <ecNumber evidence="3 11">3.2.1.21</ecNumber>
    </recommendedName>
</protein>
<accession>A0A0F4L1F9</accession>
<dbReference type="RefSeq" id="WP_045934934.1">
    <property type="nucleotide sequence ID" value="NZ_KQ033885.1"/>
</dbReference>
<keyword evidence="5" id="KW-0136">Cellulose degradation</keyword>
<evidence type="ECO:0000313" key="13">
    <source>
        <dbReference type="Proteomes" id="UP000033567"/>
    </source>
</evidence>
<dbReference type="PROSITE" id="PS00653">
    <property type="entry name" value="GLYCOSYL_HYDROL_F1_2"/>
    <property type="match status" value="1"/>
</dbReference>
<sequence>MGQESKFIFPSDFTWGTATAAFQVEGAAHEDGRTDSIWDTYCARPGVVVDGSNGDVACDQYHRYPQDIALMKQMGVGAYRMSISWSRIFPMAGGPVNQAGLDHYLRVLDMLRDNEIRPIVTLYHWDLPQYLQDAGGWPSRDTALRFGDYASALAASFGDRVDTWTTLNEPWCAAYLGYGNGVHAPGIKDYDQALAAVHHLNLAHGLACQAIRAQAGQDARLSVTLNLQVTRAASDSPEDLAAKERADLFANEVFLTPMLEGAYPEGVSQAARGDTDWRFVQDGDLETIHQPIDVLGLNYYATTYVKARRADDGSADAAVGPEGQLVDRHANAMPAQEGVEGQAPQGELTGMGWNQEPQGLTDLLVELGRRYPDIELMVTENGSAWDDQVSQDPDAPGGKIVHDPKRVAYLEEHVRAVAKAIQVGARVTGYFAWSLLDNFEWALGYTKRFGLIRVDYDTQERIWKDSGRRYSRIVQANAI</sequence>
<dbReference type="Pfam" id="PF00232">
    <property type="entry name" value="Glyco_hydro_1"/>
    <property type="match status" value="1"/>
</dbReference>
<evidence type="ECO:0000256" key="11">
    <source>
        <dbReference type="RuleBase" id="RU361175"/>
    </source>
</evidence>
<dbReference type="InterPro" id="IPR017736">
    <property type="entry name" value="Glyco_hydro_1_beta-glucosidase"/>
</dbReference>
<comment type="caution">
    <text evidence="12">The sequence shown here is derived from an EMBL/GenBank/DDBJ whole genome shotgun (WGS) entry which is preliminary data.</text>
</comment>
<reference evidence="12 13" key="1">
    <citation type="submission" date="2014-12" db="EMBL/GenBank/DDBJ databases">
        <title>Comparative genomics of the lactic acid bacteria isolated from the honey bee gut.</title>
        <authorList>
            <person name="Ellegaard K.M."/>
            <person name="Tamarit D."/>
            <person name="Javelind E."/>
            <person name="Olofsson T."/>
            <person name="Andersson S.G."/>
            <person name="Vasquez A."/>
        </authorList>
    </citation>
    <scope>NUCLEOTIDE SEQUENCE [LARGE SCALE GENOMIC DNA]</scope>
    <source>
        <strain evidence="12 13">Bin7</strain>
    </source>
</reference>
<gene>
    <name evidence="12" type="primary">bglA</name>
    <name evidence="12" type="ORF">JF70_01530</name>
</gene>
<dbReference type="AlphaFoldDB" id="A0A0F4L1F9"/>
<dbReference type="EC" id="3.2.1.21" evidence="3 11"/>
<evidence type="ECO:0000256" key="9">
    <source>
        <dbReference type="PIRSR" id="PIRSR617736-1"/>
    </source>
</evidence>
<dbReference type="GO" id="GO:0005829">
    <property type="term" value="C:cytosol"/>
    <property type="evidence" value="ECO:0007669"/>
    <property type="project" value="TreeGrafter"/>
</dbReference>
<keyword evidence="13" id="KW-1185">Reference proteome</keyword>
<dbReference type="InterPro" id="IPR033132">
    <property type="entry name" value="GH_1_N_CS"/>
</dbReference>
<evidence type="ECO:0000256" key="4">
    <source>
        <dbReference type="ARBA" id="ARBA00022801"/>
    </source>
</evidence>
<feature type="active site" description="Proton donor" evidence="9">
    <location>
        <position position="169"/>
    </location>
</feature>
<dbReference type="SUPFAM" id="SSF51445">
    <property type="entry name" value="(Trans)glycosidases"/>
    <property type="match status" value="1"/>
</dbReference>
<dbReference type="PANTHER" id="PTHR10353">
    <property type="entry name" value="GLYCOSYL HYDROLASE"/>
    <property type="match status" value="1"/>
</dbReference>
<dbReference type="PANTHER" id="PTHR10353:SF36">
    <property type="entry name" value="LP05116P"/>
    <property type="match status" value="1"/>
</dbReference>
<feature type="binding site" evidence="10">
    <location>
        <begin position="440"/>
        <end position="441"/>
    </location>
    <ligand>
        <name>substrate</name>
    </ligand>
</feature>
<evidence type="ECO:0000256" key="1">
    <source>
        <dbReference type="ARBA" id="ARBA00000448"/>
    </source>
</evidence>
<evidence type="ECO:0000256" key="3">
    <source>
        <dbReference type="ARBA" id="ARBA00012744"/>
    </source>
</evidence>
<evidence type="ECO:0000256" key="2">
    <source>
        <dbReference type="ARBA" id="ARBA00010838"/>
    </source>
</evidence>
<keyword evidence="4 11" id="KW-0378">Hydrolase</keyword>
<dbReference type="PATRIC" id="fig|1684.5.peg.162"/>
<evidence type="ECO:0000256" key="8">
    <source>
        <dbReference type="ARBA" id="ARBA00023326"/>
    </source>
</evidence>
<feature type="binding site" evidence="10">
    <location>
        <position position="23"/>
    </location>
    <ligand>
        <name>substrate</name>
    </ligand>
</feature>
<organism evidence="12 13">
    <name type="scientific">Bifidobacterium mellis</name>
    <dbReference type="NCBI Taxonomy" id="1293823"/>
    <lineage>
        <taxon>Bacteria</taxon>
        <taxon>Bacillati</taxon>
        <taxon>Actinomycetota</taxon>
        <taxon>Actinomycetes</taxon>
        <taxon>Bifidobacteriales</taxon>
        <taxon>Bifidobacteriaceae</taxon>
        <taxon>Bifidobacterium</taxon>
    </lineage>
</organism>
<evidence type="ECO:0000256" key="7">
    <source>
        <dbReference type="ARBA" id="ARBA00023295"/>
    </source>
</evidence>
<dbReference type="Gene3D" id="3.20.20.80">
    <property type="entry name" value="Glycosidases"/>
    <property type="match status" value="1"/>
</dbReference>
<dbReference type="InterPro" id="IPR001360">
    <property type="entry name" value="Glyco_hydro_1"/>
</dbReference>
<evidence type="ECO:0000256" key="10">
    <source>
        <dbReference type="PIRSR" id="PIRSR617736-2"/>
    </source>
</evidence>
<dbReference type="GO" id="GO:0030245">
    <property type="term" value="P:cellulose catabolic process"/>
    <property type="evidence" value="ECO:0007669"/>
    <property type="project" value="UniProtKB-KW"/>
</dbReference>
<dbReference type="InterPro" id="IPR017853">
    <property type="entry name" value="GH"/>
</dbReference>
<dbReference type="FunFam" id="3.20.20.80:FF:000004">
    <property type="entry name" value="Beta-glucosidase 6-phospho-beta-glucosidase"/>
    <property type="match status" value="1"/>
</dbReference>
<comment type="catalytic activity">
    <reaction evidence="1 11">
        <text>Hydrolysis of terminal, non-reducing beta-D-glucosyl residues with release of beta-D-glucose.</text>
        <dbReference type="EC" id="3.2.1.21"/>
    </reaction>
</comment>
<feature type="binding site" evidence="10">
    <location>
        <position position="300"/>
    </location>
    <ligand>
        <name>substrate</name>
    </ligand>
</feature>
<keyword evidence="6" id="KW-0119">Carbohydrate metabolism</keyword>